<dbReference type="OrthoDB" id="283111at2759"/>
<protein>
    <submittedName>
        <fullName evidence="1">Uncharacterized protein</fullName>
    </submittedName>
</protein>
<name>A0A553NI31_9TELE</name>
<proteinExistence type="predicted"/>
<sequence length="82" mass="9111">MHRKLRQVKIAKKNAERTALRAHYRSPHRFAKTPVQRTNVQRKAPTKSDGSLFGAFEGLSLNMSKAQTSITTASGADPCKVM</sequence>
<organism evidence="1 2">
    <name type="scientific">Danionella cerebrum</name>
    <dbReference type="NCBI Taxonomy" id="2873325"/>
    <lineage>
        <taxon>Eukaryota</taxon>
        <taxon>Metazoa</taxon>
        <taxon>Chordata</taxon>
        <taxon>Craniata</taxon>
        <taxon>Vertebrata</taxon>
        <taxon>Euteleostomi</taxon>
        <taxon>Actinopterygii</taxon>
        <taxon>Neopterygii</taxon>
        <taxon>Teleostei</taxon>
        <taxon>Ostariophysi</taxon>
        <taxon>Cypriniformes</taxon>
        <taxon>Danionidae</taxon>
        <taxon>Danioninae</taxon>
        <taxon>Danionella</taxon>
    </lineage>
</organism>
<dbReference type="EMBL" id="SRMA01026947">
    <property type="protein sequence ID" value="TRY65104.1"/>
    <property type="molecule type" value="Genomic_DNA"/>
</dbReference>
<accession>A0A553NI31</accession>
<reference evidence="1 2" key="1">
    <citation type="journal article" date="2019" name="Sci. Data">
        <title>Hybrid genome assembly and annotation of Danionella translucida.</title>
        <authorList>
            <person name="Kadobianskyi M."/>
            <person name="Schulze L."/>
            <person name="Schuelke M."/>
            <person name="Judkewitz B."/>
        </authorList>
    </citation>
    <scope>NUCLEOTIDE SEQUENCE [LARGE SCALE GENOMIC DNA]</scope>
    <source>
        <strain evidence="1 2">Bolton</strain>
    </source>
</reference>
<gene>
    <name evidence="1" type="ORF">DNTS_009661</name>
</gene>
<dbReference type="AlphaFoldDB" id="A0A553NI31"/>
<dbReference type="Proteomes" id="UP000316079">
    <property type="component" value="Unassembled WGS sequence"/>
</dbReference>
<evidence type="ECO:0000313" key="2">
    <source>
        <dbReference type="Proteomes" id="UP000316079"/>
    </source>
</evidence>
<comment type="caution">
    <text evidence="1">The sequence shown here is derived from an EMBL/GenBank/DDBJ whole genome shotgun (WGS) entry which is preliminary data.</text>
</comment>
<evidence type="ECO:0000313" key="1">
    <source>
        <dbReference type="EMBL" id="TRY65104.1"/>
    </source>
</evidence>
<keyword evidence="2" id="KW-1185">Reference proteome</keyword>